<feature type="signal peptide" evidence="1">
    <location>
        <begin position="1"/>
        <end position="30"/>
    </location>
</feature>
<gene>
    <name evidence="2" type="ORF">EK386_16530</name>
</gene>
<sequence length="212" mass="24871">MKQNKKLLFYFLTTILTLGMLGSFSPTSYANEHHFHDEYEKLDDTKKQQVDEVLSSLKADLEKWGLKVPEHHKGKHEFLEKLDEKTKQQVKEIVIELEKGNLTKEEADQKLTKLGVNVPEKECKVFENLDEEKKSRAKEIFKQMKDGSITEEEGKKQLKELGVEMPKHPMREHFDKLDEEVKTKIKVRVEEAKVQFEELGVPFPKKYDLLTK</sequence>
<keyword evidence="3" id="KW-1185">Reference proteome</keyword>
<keyword evidence="1" id="KW-0732">Signal</keyword>
<accession>A0A432L875</accession>
<dbReference type="RefSeq" id="WP_126660285.1">
    <property type="nucleotide sequence ID" value="NZ_RYYR01000030.1"/>
</dbReference>
<dbReference type="AlphaFoldDB" id="A0A432L875"/>
<dbReference type="InterPro" id="IPR011992">
    <property type="entry name" value="EF-hand-dom_pair"/>
</dbReference>
<evidence type="ECO:0000256" key="1">
    <source>
        <dbReference type="SAM" id="SignalP"/>
    </source>
</evidence>
<reference evidence="2 3" key="1">
    <citation type="submission" date="2018-12" db="EMBL/GenBank/DDBJ databases">
        <title>Lysinibacillus antri sp. nov., isolated from a cave soil.</title>
        <authorList>
            <person name="Narsing Rao M.P."/>
            <person name="Zhang H."/>
            <person name="Dong Z.-Y."/>
            <person name="Niu X.-K."/>
            <person name="Zhang K."/>
            <person name="Fang B.-Z."/>
            <person name="Kang Y.-Q."/>
            <person name="Xiao M."/>
            <person name="Li W.-J."/>
        </authorList>
    </citation>
    <scope>NUCLEOTIDE SEQUENCE [LARGE SCALE GENOMIC DNA]</scope>
    <source>
        <strain evidence="2 3">SYSU K30002</strain>
    </source>
</reference>
<evidence type="ECO:0000313" key="3">
    <source>
        <dbReference type="Proteomes" id="UP000287910"/>
    </source>
</evidence>
<organism evidence="2 3">
    <name type="scientific">Lysinibacillus antri</name>
    <dbReference type="NCBI Taxonomy" id="2498145"/>
    <lineage>
        <taxon>Bacteria</taxon>
        <taxon>Bacillati</taxon>
        <taxon>Bacillota</taxon>
        <taxon>Bacilli</taxon>
        <taxon>Bacillales</taxon>
        <taxon>Bacillaceae</taxon>
        <taxon>Lysinibacillus</taxon>
    </lineage>
</organism>
<dbReference type="Proteomes" id="UP000287910">
    <property type="component" value="Unassembled WGS sequence"/>
</dbReference>
<dbReference type="SUPFAM" id="SSF47473">
    <property type="entry name" value="EF-hand"/>
    <property type="match status" value="1"/>
</dbReference>
<feature type="chain" id="PRO_5019476394" description="DUF2680 domain-containing protein" evidence="1">
    <location>
        <begin position="31"/>
        <end position="212"/>
    </location>
</feature>
<protein>
    <recommendedName>
        <fullName evidence="4">DUF2680 domain-containing protein</fullName>
    </recommendedName>
</protein>
<name>A0A432L875_9BACI</name>
<dbReference type="EMBL" id="RYYR01000030">
    <property type="protein sequence ID" value="RUL48688.1"/>
    <property type="molecule type" value="Genomic_DNA"/>
</dbReference>
<evidence type="ECO:0008006" key="4">
    <source>
        <dbReference type="Google" id="ProtNLM"/>
    </source>
</evidence>
<comment type="caution">
    <text evidence="2">The sequence shown here is derived from an EMBL/GenBank/DDBJ whole genome shotgun (WGS) entry which is preliminary data.</text>
</comment>
<proteinExistence type="predicted"/>
<evidence type="ECO:0000313" key="2">
    <source>
        <dbReference type="EMBL" id="RUL48688.1"/>
    </source>
</evidence>